<dbReference type="SUPFAM" id="SSF53383">
    <property type="entry name" value="PLP-dependent transferases"/>
    <property type="match status" value="1"/>
</dbReference>
<evidence type="ECO:0000313" key="6">
    <source>
        <dbReference type="EMBL" id="SNY94760.1"/>
    </source>
</evidence>
<dbReference type="NCBIfam" id="NF005871">
    <property type="entry name" value="PRK07811.1"/>
    <property type="match status" value="1"/>
</dbReference>
<dbReference type="GO" id="GO:0005737">
    <property type="term" value="C:cytoplasm"/>
    <property type="evidence" value="ECO:0007669"/>
    <property type="project" value="TreeGrafter"/>
</dbReference>
<dbReference type="GO" id="GO:0004123">
    <property type="term" value="F:cystathionine gamma-lyase activity"/>
    <property type="evidence" value="ECO:0007669"/>
    <property type="project" value="TreeGrafter"/>
</dbReference>
<proteinExistence type="inferred from homology"/>
<keyword evidence="3 4" id="KW-0663">Pyridoxal phosphate</keyword>
<sequence length="384" mass="41983">MSKKDLKFNSKTIHGGQHPDKAYGAVMPPIYQTSTYAQTTPGGHKGFEYSRSANPTRTALENALASIENGIYGLAFASGLSAMDAVIKLLNPGDEVVSTNDLYGGSYRLFKQIFEKYGITFHFVGMQSVDAIEEHINDKTKLIWVETPTNPMMNVIDIKAVSDLAKKHDLLLAVDNTFATPYLQRPLDLGADIVMHSATKYLGGHSDVVVGALVVKNKDLADQLYFIQNASGAVCGPMDSFLTLRGIKTLHVRMQRHCDNGKAIAEYLVKHPKIEKVYWPGFENHPNHDVAKSQMDDFGGMISFVPKGSSYEEAIKIVEKLEVFTLAESLGGVESLAGHPASMTHASIPKEEREKSGVVDSLIRLSVGIEDVDDLIADLEQAIG</sequence>
<gene>
    <name evidence="6" type="ORF">SAMN06265377_0420</name>
</gene>
<dbReference type="Pfam" id="PF01053">
    <property type="entry name" value="Cys_Met_Meta_PP"/>
    <property type="match status" value="1"/>
</dbReference>
<evidence type="ECO:0000256" key="1">
    <source>
        <dbReference type="ARBA" id="ARBA00001933"/>
    </source>
</evidence>
<keyword evidence="7" id="KW-1185">Reference proteome</keyword>
<evidence type="ECO:0000313" key="7">
    <source>
        <dbReference type="Proteomes" id="UP000219048"/>
    </source>
</evidence>
<dbReference type="Proteomes" id="UP000219048">
    <property type="component" value="Unassembled WGS sequence"/>
</dbReference>
<dbReference type="Gene3D" id="3.40.640.10">
    <property type="entry name" value="Type I PLP-dependent aspartate aminotransferase-like (Major domain)"/>
    <property type="match status" value="1"/>
</dbReference>
<dbReference type="InterPro" id="IPR054542">
    <property type="entry name" value="Cys_met_metab_PP"/>
</dbReference>
<dbReference type="CDD" id="cd00614">
    <property type="entry name" value="CGS_like"/>
    <property type="match status" value="1"/>
</dbReference>
<protein>
    <submittedName>
        <fullName evidence="6">Cystathionine gamma-lyase</fullName>
    </submittedName>
</protein>
<dbReference type="Gene3D" id="3.90.1150.10">
    <property type="entry name" value="Aspartate Aminotransferase, domain 1"/>
    <property type="match status" value="1"/>
</dbReference>
<evidence type="ECO:0000256" key="3">
    <source>
        <dbReference type="ARBA" id="ARBA00022898"/>
    </source>
</evidence>
<dbReference type="GO" id="GO:0003962">
    <property type="term" value="F:cystathionine gamma-synthase activity"/>
    <property type="evidence" value="ECO:0007669"/>
    <property type="project" value="TreeGrafter"/>
</dbReference>
<keyword evidence="6" id="KW-0456">Lyase</keyword>
<dbReference type="AlphaFoldDB" id="A0A285MC84"/>
<dbReference type="FunFam" id="3.40.640.10:FF:000009">
    <property type="entry name" value="Cystathionine gamma-synthase homolog"/>
    <property type="match status" value="1"/>
</dbReference>
<dbReference type="GO" id="GO:0019343">
    <property type="term" value="P:cysteine biosynthetic process via cystathionine"/>
    <property type="evidence" value="ECO:0007669"/>
    <property type="project" value="TreeGrafter"/>
</dbReference>
<dbReference type="RefSeq" id="WP_097044116.1">
    <property type="nucleotide sequence ID" value="NZ_OBEH01000001.1"/>
</dbReference>
<dbReference type="PROSITE" id="PS00868">
    <property type="entry name" value="CYS_MET_METAB_PP"/>
    <property type="match status" value="1"/>
</dbReference>
<name>A0A285MC84_9FLAO</name>
<feature type="modified residue" description="N6-(pyridoxal phosphate)lysine" evidence="4">
    <location>
        <position position="200"/>
    </location>
</feature>
<dbReference type="GO" id="GO:0019346">
    <property type="term" value="P:transsulfuration"/>
    <property type="evidence" value="ECO:0007669"/>
    <property type="project" value="InterPro"/>
</dbReference>
<dbReference type="OrthoDB" id="9803729at2"/>
<evidence type="ECO:0000256" key="5">
    <source>
        <dbReference type="RuleBase" id="RU362118"/>
    </source>
</evidence>
<dbReference type="PANTHER" id="PTHR11808">
    <property type="entry name" value="TRANS-SULFURATION ENZYME FAMILY MEMBER"/>
    <property type="match status" value="1"/>
</dbReference>
<dbReference type="InterPro" id="IPR015424">
    <property type="entry name" value="PyrdxlP-dep_Trfase"/>
</dbReference>
<dbReference type="PANTHER" id="PTHR11808:SF15">
    <property type="entry name" value="CYSTATHIONINE GAMMA-LYASE"/>
    <property type="match status" value="1"/>
</dbReference>
<dbReference type="InterPro" id="IPR015422">
    <property type="entry name" value="PyrdxlP-dep_Trfase_small"/>
</dbReference>
<reference evidence="7" key="1">
    <citation type="submission" date="2017-09" db="EMBL/GenBank/DDBJ databases">
        <authorList>
            <person name="Varghese N."/>
            <person name="Submissions S."/>
        </authorList>
    </citation>
    <scope>NUCLEOTIDE SEQUENCE [LARGE SCALE GENOMIC DNA]</scope>
    <source>
        <strain evidence="7">DSM 25885</strain>
    </source>
</reference>
<organism evidence="6 7">
    <name type="scientific">Flagellimonas pacifica</name>
    <dbReference type="NCBI Taxonomy" id="1247520"/>
    <lineage>
        <taxon>Bacteria</taxon>
        <taxon>Pseudomonadati</taxon>
        <taxon>Bacteroidota</taxon>
        <taxon>Flavobacteriia</taxon>
        <taxon>Flavobacteriales</taxon>
        <taxon>Flavobacteriaceae</taxon>
        <taxon>Flagellimonas</taxon>
    </lineage>
</organism>
<dbReference type="EMBL" id="OBEH01000001">
    <property type="protein sequence ID" value="SNY94760.1"/>
    <property type="molecule type" value="Genomic_DNA"/>
</dbReference>
<dbReference type="GO" id="GO:0030170">
    <property type="term" value="F:pyridoxal phosphate binding"/>
    <property type="evidence" value="ECO:0007669"/>
    <property type="project" value="InterPro"/>
</dbReference>
<dbReference type="PIRSF" id="PIRSF001434">
    <property type="entry name" value="CGS"/>
    <property type="match status" value="1"/>
</dbReference>
<evidence type="ECO:0000256" key="4">
    <source>
        <dbReference type="PIRSR" id="PIRSR001434-2"/>
    </source>
</evidence>
<accession>A0A285MC84</accession>
<dbReference type="FunFam" id="3.90.1150.10:FF:000008">
    <property type="entry name" value="Cystathionine gamma-synthase"/>
    <property type="match status" value="1"/>
</dbReference>
<dbReference type="InterPro" id="IPR000277">
    <property type="entry name" value="Cys/Met-Metab_PyrdxlP-dep_enz"/>
</dbReference>
<dbReference type="InterPro" id="IPR015421">
    <property type="entry name" value="PyrdxlP-dep_Trfase_major"/>
</dbReference>
<evidence type="ECO:0000256" key="2">
    <source>
        <dbReference type="ARBA" id="ARBA00009077"/>
    </source>
</evidence>
<comment type="cofactor">
    <cofactor evidence="1 5">
        <name>pyridoxal 5'-phosphate</name>
        <dbReference type="ChEBI" id="CHEBI:597326"/>
    </cofactor>
</comment>
<comment type="similarity">
    <text evidence="2 5">Belongs to the trans-sulfuration enzymes family.</text>
</comment>